<proteinExistence type="inferred from homology"/>
<gene>
    <name evidence="8" type="ORF">H310_02071</name>
</gene>
<dbReference type="VEuPathDB" id="FungiDB:H310_02071"/>
<protein>
    <recommendedName>
        <fullName evidence="9">Major facilitator superfamily (MFS) profile domain-containing protein</fullName>
    </recommendedName>
</protein>
<dbReference type="AlphaFoldDB" id="A0A024UMQ9"/>
<keyword evidence="4 7" id="KW-0812">Transmembrane</keyword>
<evidence type="ECO:0000256" key="7">
    <source>
        <dbReference type="SAM" id="Phobius"/>
    </source>
</evidence>
<feature type="transmembrane region" description="Helical" evidence="7">
    <location>
        <begin position="116"/>
        <end position="138"/>
    </location>
</feature>
<dbReference type="eggNOG" id="KOG1479">
    <property type="taxonomic scope" value="Eukaryota"/>
</dbReference>
<dbReference type="STRING" id="157072.A0A024UMQ9"/>
<dbReference type="GO" id="GO:0005337">
    <property type="term" value="F:nucleoside transmembrane transporter activity"/>
    <property type="evidence" value="ECO:0007669"/>
    <property type="project" value="InterPro"/>
</dbReference>
<evidence type="ECO:0000256" key="3">
    <source>
        <dbReference type="ARBA" id="ARBA00022448"/>
    </source>
</evidence>
<sequence>MEYASLKDHEDAVDRTSDVIFAVLGFAYLFPFWALVQPVDYWHILFPTFNVEFDISLTYTVASVLTLVWVVFVSGVRGHNVRIVGGLATQVAVLVVLPFVALVPSPVYRHVMVLTSTVWIAIATAILDSSVFGLAALFPKGAIEHVQFGMGISGLVTAIFRVVSKACFPASMLTVATTTYFFAGAVTVGSAIIAYFALLRLPQTQDHLHADRTQHSFQCRLLTKVWKNQALVVLNYATTLAVYPGVVSELRSFQSPMLNSNEWWPLLLLTLYAAMEVVGRYGAAWSHCGFTPQSVWRAVVTRLVLIPALVCAAKGVWLTHDIISVGLVMALALSNGYVGTLTVVLVNDCVDPSERSATGMVSSLCINIGLILGAAVAYFVSQAAHM</sequence>
<dbReference type="OrthoDB" id="69496at2759"/>
<keyword evidence="3" id="KW-0813">Transport</keyword>
<feature type="transmembrane region" description="Helical" evidence="7">
    <location>
        <begin position="225"/>
        <end position="243"/>
    </location>
</feature>
<evidence type="ECO:0008006" key="9">
    <source>
        <dbReference type="Google" id="ProtNLM"/>
    </source>
</evidence>
<keyword evidence="6 7" id="KW-0472">Membrane</keyword>
<comment type="similarity">
    <text evidence="2">Belongs to the SLC29A/ENT transporter (TC 2.A.57) family.</text>
</comment>
<dbReference type="GO" id="GO:0005886">
    <property type="term" value="C:plasma membrane"/>
    <property type="evidence" value="ECO:0007669"/>
    <property type="project" value="TreeGrafter"/>
</dbReference>
<evidence type="ECO:0000313" key="8">
    <source>
        <dbReference type="EMBL" id="ETW07594.1"/>
    </source>
</evidence>
<comment type="subcellular location">
    <subcellularLocation>
        <location evidence="1">Membrane</location>
        <topology evidence="1">Multi-pass membrane protein</topology>
    </subcellularLocation>
</comment>
<dbReference type="GeneID" id="20079121"/>
<feature type="transmembrane region" description="Helical" evidence="7">
    <location>
        <begin position="179"/>
        <end position="199"/>
    </location>
</feature>
<dbReference type="Pfam" id="PF01733">
    <property type="entry name" value="Nucleoside_tran"/>
    <property type="match status" value="2"/>
</dbReference>
<dbReference type="PANTHER" id="PTHR10332">
    <property type="entry name" value="EQUILIBRATIVE NUCLEOSIDE TRANSPORTER"/>
    <property type="match status" value="1"/>
</dbReference>
<feature type="transmembrane region" description="Helical" evidence="7">
    <location>
        <begin position="150"/>
        <end position="173"/>
    </location>
</feature>
<keyword evidence="5 7" id="KW-1133">Transmembrane helix</keyword>
<feature type="transmembrane region" description="Helical" evidence="7">
    <location>
        <begin position="19"/>
        <end position="36"/>
    </location>
</feature>
<feature type="transmembrane region" description="Helical" evidence="7">
    <location>
        <begin position="323"/>
        <end position="346"/>
    </location>
</feature>
<evidence type="ECO:0000256" key="1">
    <source>
        <dbReference type="ARBA" id="ARBA00004141"/>
    </source>
</evidence>
<evidence type="ECO:0000256" key="6">
    <source>
        <dbReference type="ARBA" id="ARBA00023136"/>
    </source>
</evidence>
<feature type="transmembrane region" description="Helical" evidence="7">
    <location>
        <begin position="295"/>
        <end position="317"/>
    </location>
</feature>
<feature type="transmembrane region" description="Helical" evidence="7">
    <location>
        <begin position="56"/>
        <end position="76"/>
    </location>
</feature>
<feature type="transmembrane region" description="Helical" evidence="7">
    <location>
        <begin position="358"/>
        <end position="380"/>
    </location>
</feature>
<organism evidence="8">
    <name type="scientific">Aphanomyces invadans</name>
    <dbReference type="NCBI Taxonomy" id="157072"/>
    <lineage>
        <taxon>Eukaryota</taxon>
        <taxon>Sar</taxon>
        <taxon>Stramenopiles</taxon>
        <taxon>Oomycota</taxon>
        <taxon>Saprolegniomycetes</taxon>
        <taxon>Saprolegniales</taxon>
        <taxon>Verrucalvaceae</taxon>
        <taxon>Aphanomyces</taxon>
    </lineage>
</organism>
<feature type="transmembrane region" description="Helical" evidence="7">
    <location>
        <begin position="263"/>
        <end position="283"/>
    </location>
</feature>
<evidence type="ECO:0000256" key="5">
    <source>
        <dbReference type="ARBA" id="ARBA00022989"/>
    </source>
</evidence>
<evidence type="ECO:0000256" key="4">
    <source>
        <dbReference type="ARBA" id="ARBA00022692"/>
    </source>
</evidence>
<name>A0A024UMQ9_9STRA</name>
<accession>A0A024UMQ9</accession>
<feature type="transmembrane region" description="Helical" evidence="7">
    <location>
        <begin position="83"/>
        <end position="104"/>
    </location>
</feature>
<dbReference type="RefSeq" id="XP_008863687.1">
    <property type="nucleotide sequence ID" value="XM_008865465.1"/>
</dbReference>
<dbReference type="PANTHER" id="PTHR10332:SF10">
    <property type="entry name" value="EQUILIBRATIVE NUCLEOSIDE TRANSPORTER 4"/>
    <property type="match status" value="1"/>
</dbReference>
<dbReference type="EMBL" id="KI913954">
    <property type="protein sequence ID" value="ETW07594.1"/>
    <property type="molecule type" value="Genomic_DNA"/>
</dbReference>
<reference evidence="8" key="1">
    <citation type="submission" date="2013-12" db="EMBL/GenBank/DDBJ databases">
        <title>The Genome Sequence of Aphanomyces invadans NJM9701.</title>
        <authorList>
            <consortium name="The Broad Institute Genomics Platform"/>
            <person name="Russ C."/>
            <person name="Tyler B."/>
            <person name="van West P."/>
            <person name="Dieguez-Uribeondo J."/>
            <person name="Young S.K."/>
            <person name="Zeng Q."/>
            <person name="Gargeya S."/>
            <person name="Fitzgerald M."/>
            <person name="Abouelleil A."/>
            <person name="Alvarado L."/>
            <person name="Chapman S.B."/>
            <person name="Gainer-Dewar J."/>
            <person name="Goldberg J."/>
            <person name="Griggs A."/>
            <person name="Gujja S."/>
            <person name="Hansen M."/>
            <person name="Howarth C."/>
            <person name="Imamovic A."/>
            <person name="Ireland A."/>
            <person name="Larimer J."/>
            <person name="McCowan C."/>
            <person name="Murphy C."/>
            <person name="Pearson M."/>
            <person name="Poon T.W."/>
            <person name="Priest M."/>
            <person name="Roberts A."/>
            <person name="Saif S."/>
            <person name="Shea T."/>
            <person name="Sykes S."/>
            <person name="Wortman J."/>
            <person name="Nusbaum C."/>
            <person name="Birren B."/>
        </authorList>
    </citation>
    <scope>NUCLEOTIDE SEQUENCE [LARGE SCALE GENOMIC DNA]</scope>
    <source>
        <strain evidence="8">NJM9701</strain>
    </source>
</reference>
<evidence type="ECO:0000256" key="2">
    <source>
        <dbReference type="ARBA" id="ARBA00007965"/>
    </source>
</evidence>
<dbReference type="InterPro" id="IPR002259">
    <property type="entry name" value="Eqnu_transpt"/>
</dbReference>